<dbReference type="InterPro" id="IPR012347">
    <property type="entry name" value="Ferritin-like"/>
</dbReference>
<dbReference type="Gene3D" id="1.20.1260.10">
    <property type="match status" value="1"/>
</dbReference>
<dbReference type="OrthoDB" id="6105385at2"/>
<accession>A0A1E7ZBT0</accession>
<dbReference type="EMBL" id="MDHN01000021">
    <property type="protein sequence ID" value="OFC70904.1"/>
    <property type="molecule type" value="Genomic_DNA"/>
</dbReference>
<dbReference type="AlphaFoldDB" id="A0A1E7ZBT0"/>
<comment type="caution">
    <text evidence="2">The sequence shown here is derived from an EMBL/GenBank/DDBJ whole genome shotgun (WGS) entry which is preliminary data.</text>
</comment>
<evidence type="ECO:0000313" key="3">
    <source>
        <dbReference type="Proteomes" id="UP000175691"/>
    </source>
</evidence>
<dbReference type="Pfam" id="PF09537">
    <property type="entry name" value="DUF2383"/>
    <property type="match status" value="1"/>
</dbReference>
<gene>
    <name evidence="2" type="ORF">BFC18_10680</name>
</gene>
<dbReference type="InterPro" id="IPR019052">
    <property type="entry name" value="DUF2383"/>
</dbReference>
<dbReference type="STRING" id="1656094.BFC18_10680"/>
<evidence type="ECO:0000259" key="1">
    <source>
        <dbReference type="Pfam" id="PF09537"/>
    </source>
</evidence>
<protein>
    <recommendedName>
        <fullName evidence="1">DUF2383 domain-containing protein</fullName>
    </recommendedName>
</protein>
<feature type="domain" description="DUF2383" evidence="1">
    <location>
        <begin position="8"/>
        <end position="113"/>
    </location>
</feature>
<sequence>MSSVAIPSEKLADLIKVLQSGIRFYKAGIKAVKCDDTKEMFTRILTEKEQACTELRRHCSGVKDTGSNFIVDARNVYTRLISRVTSHSDQMFTEQLASMERKVLHYFDDVLKEQLPQHIAQLLRKIRTRLLQCYDELQLIKSARKRFIHNQA</sequence>
<evidence type="ECO:0000313" key="2">
    <source>
        <dbReference type="EMBL" id="OFC70904.1"/>
    </source>
</evidence>
<name>A0A1E7ZBT0_9ALTE</name>
<dbReference type="RefSeq" id="WP_070125297.1">
    <property type="nucleotide sequence ID" value="NZ_MDHN01000021.1"/>
</dbReference>
<reference evidence="2 3" key="1">
    <citation type="submission" date="2016-08" db="EMBL/GenBank/DDBJ databases">
        <authorList>
            <person name="Seilhamer J.J."/>
        </authorList>
    </citation>
    <scope>NUCLEOTIDE SEQUENCE [LARGE SCALE GENOMIC DNA]</scope>
    <source>
        <strain evidence="2 3">KCTC 42603</strain>
    </source>
</reference>
<proteinExistence type="predicted"/>
<keyword evidence="3" id="KW-1185">Reference proteome</keyword>
<dbReference type="Proteomes" id="UP000175691">
    <property type="component" value="Unassembled WGS sequence"/>
</dbReference>
<organism evidence="2 3">
    <name type="scientific">Alteromonas confluentis</name>
    <dbReference type="NCBI Taxonomy" id="1656094"/>
    <lineage>
        <taxon>Bacteria</taxon>
        <taxon>Pseudomonadati</taxon>
        <taxon>Pseudomonadota</taxon>
        <taxon>Gammaproteobacteria</taxon>
        <taxon>Alteromonadales</taxon>
        <taxon>Alteromonadaceae</taxon>
        <taxon>Alteromonas/Salinimonas group</taxon>
        <taxon>Alteromonas</taxon>
    </lineage>
</organism>